<name>A0A382KH21_9ZZZZ</name>
<evidence type="ECO:0000256" key="2">
    <source>
        <dbReference type="ARBA" id="ARBA00022741"/>
    </source>
</evidence>
<dbReference type="AlphaFoldDB" id="A0A382KH21"/>
<feature type="non-terminal residue" evidence="4">
    <location>
        <position position="1"/>
    </location>
</feature>
<dbReference type="InterPro" id="IPR050141">
    <property type="entry name" value="GCL_type2/YbdK_subfam"/>
</dbReference>
<dbReference type="GO" id="GO:0004357">
    <property type="term" value="F:glutamate-cysteine ligase activity"/>
    <property type="evidence" value="ECO:0007669"/>
    <property type="project" value="InterPro"/>
</dbReference>
<organism evidence="4">
    <name type="scientific">marine metagenome</name>
    <dbReference type="NCBI Taxonomy" id="408172"/>
    <lineage>
        <taxon>unclassified sequences</taxon>
        <taxon>metagenomes</taxon>
        <taxon>ecological metagenomes</taxon>
    </lineage>
</organism>
<sequence>ARGKDQKISNDSRYKRIMNDLQIIGTRFITQGLHVHIGVNDCENVIKINNGMRMYLPLLLALSTSSPFYEGEDTGLYSYRTKIFESLPLAGLPDYLDSWNHFEILTNNLIQGNIIKTVKDLWWEVRPHPGFGTVEVRICDVPIHFRQMIALVALIQALVITLQNSDKQPDTHIQIFLSNKWQAVRYGLEGVFINPITLKQQSIKQVIEDLCNFVEPVMVSLGTINYIDIIQEILKKGTGASYQRNTFNKSGSFEYMIQSMLEQFYQ</sequence>
<keyword evidence="2" id="KW-0547">Nucleotide-binding</keyword>
<dbReference type="InterPro" id="IPR011793">
    <property type="entry name" value="YbdK"/>
</dbReference>
<dbReference type="HAMAP" id="MF_01609">
    <property type="entry name" value="Glu_cys_ligase_2"/>
    <property type="match status" value="1"/>
</dbReference>
<gene>
    <name evidence="4" type="ORF">METZ01_LOCUS275749</name>
</gene>
<dbReference type="InterPro" id="IPR014746">
    <property type="entry name" value="Gln_synth/guanido_kin_cat_dom"/>
</dbReference>
<keyword evidence="3" id="KW-0067">ATP-binding</keyword>
<dbReference type="EMBL" id="UINC01080189">
    <property type="protein sequence ID" value="SVC22895.1"/>
    <property type="molecule type" value="Genomic_DNA"/>
</dbReference>
<accession>A0A382KH21</accession>
<dbReference type="SUPFAM" id="SSF55931">
    <property type="entry name" value="Glutamine synthetase/guanido kinase"/>
    <property type="match status" value="1"/>
</dbReference>
<dbReference type="PANTHER" id="PTHR36510:SF1">
    <property type="entry name" value="GLUTAMATE--CYSTEINE LIGASE 2-RELATED"/>
    <property type="match status" value="1"/>
</dbReference>
<dbReference type="GO" id="GO:0042398">
    <property type="term" value="P:modified amino acid biosynthetic process"/>
    <property type="evidence" value="ECO:0007669"/>
    <property type="project" value="InterPro"/>
</dbReference>
<evidence type="ECO:0000313" key="4">
    <source>
        <dbReference type="EMBL" id="SVC22895.1"/>
    </source>
</evidence>
<dbReference type="PANTHER" id="PTHR36510">
    <property type="entry name" value="GLUTAMATE--CYSTEINE LIGASE 2-RELATED"/>
    <property type="match status" value="1"/>
</dbReference>
<evidence type="ECO:0000256" key="1">
    <source>
        <dbReference type="ARBA" id="ARBA00022598"/>
    </source>
</evidence>
<proteinExistence type="inferred from homology"/>
<dbReference type="InterPro" id="IPR006336">
    <property type="entry name" value="GCS2"/>
</dbReference>
<dbReference type="GO" id="GO:0005524">
    <property type="term" value="F:ATP binding"/>
    <property type="evidence" value="ECO:0007669"/>
    <property type="project" value="UniProtKB-KW"/>
</dbReference>
<protein>
    <recommendedName>
        <fullName evidence="5">Glutamate--cysteine ligase</fullName>
    </recommendedName>
</protein>
<dbReference type="NCBIfam" id="TIGR02050">
    <property type="entry name" value="gshA_cyan_rel"/>
    <property type="match status" value="1"/>
</dbReference>
<evidence type="ECO:0000256" key="3">
    <source>
        <dbReference type="ARBA" id="ARBA00022840"/>
    </source>
</evidence>
<evidence type="ECO:0008006" key="5">
    <source>
        <dbReference type="Google" id="ProtNLM"/>
    </source>
</evidence>
<keyword evidence="1" id="KW-0436">Ligase</keyword>
<reference evidence="4" key="1">
    <citation type="submission" date="2018-05" db="EMBL/GenBank/DDBJ databases">
        <authorList>
            <person name="Lanie J.A."/>
            <person name="Ng W.-L."/>
            <person name="Kazmierczak K.M."/>
            <person name="Andrzejewski T.M."/>
            <person name="Davidsen T.M."/>
            <person name="Wayne K.J."/>
            <person name="Tettelin H."/>
            <person name="Glass J.I."/>
            <person name="Rusch D."/>
            <person name="Podicherti R."/>
            <person name="Tsui H.-C.T."/>
            <person name="Winkler M.E."/>
        </authorList>
    </citation>
    <scope>NUCLEOTIDE SEQUENCE</scope>
</reference>
<dbReference type="Pfam" id="PF04107">
    <property type="entry name" value="GCS2"/>
    <property type="match status" value="1"/>
</dbReference>
<dbReference type="Gene3D" id="3.30.590.20">
    <property type="match status" value="1"/>
</dbReference>